<keyword evidence="2" id="KW-0812">Transmembrane</keyword>
<evidence type="ECO:0000256" key="1">
    <source>
        <dbReference type="SAM" id="MobiDB-lite"/>
    </source>
</evidence>
<proteinExistence type="predicted"/>
<feature type="region of interest" description="Disordered" evidence="1">
    <location>
        <begin position="64"/>
        <end position="103"/>
    </location>
</feature>
<keyword evidence="4" id="KW-1185">Reference proteome</keyword>
<protein>
    <submittedName>
        <fullName evidence="3">Uncharacterized protein</fullName>
    </submittedName>
</protein>
<accession>A0AAV7IET2</accession>
<evidence type="ECO:0000313" key="3">
    <source>
        <dbReference type="EMBL" id="KAH0549623.1"/>
    </source>
</evidence>
<gene>
    <name evidence="3" type="ORF">KQX54_011310</name>
</gene>
<dbReference type="EMBL" id="JAHXZJ010001864">
    <property type="protein sequence ID" value="KAH0549623.1"/>
    <property type="molecule type" value="Genomic_DNA"/>
</dbReference>
<dbReference type="AlphaFoldDB" id="A0AAV7IET2"/>
<dbReference type="Proteomes" id="UP000826195">
    <property type="component" value="Unassembled WGS sequence"/>
</dbReference>
<organism evidence="3 4">
    <name type="scientific">Cotesia glomerata</name>
    <name type="common">Lepidopteran parasitic wasp</name>
    <name type="synonym">Apanteles glomeratus</name>
    <dbReference type="NCBI Taxonomy" id="32391"/>
    <lineage>
        <taxon>Eukaryota</taxon>
        <taxon>Metazoa</taxon>
        <taxon>Ecdysozoa</taxon>
        <taxon>Arthropoda</taxon>
        <taxon>Hexapoda</taxon>
        <taxon>Insecta</taxon>
        <taxon>Pterygota</taxon>
        <taxon>Neoptera</taxon>
        <taxon>Endopterygota</taxon>
        <taxon>Hymenoptera</taxon>
        <taxon>Apocrita</taxon>
        <taxon>Ichneumonoidea</taxon>
        <taxon>Braconidae</taxon>
        <taxon>Microgastrinae</taxon>
        <taxon>Cotesia</taxon>
    </lineage>
</organism>
<evidence type="ECO:0000313" key="4">
    <source>
        <dbReference type="Proteomes" id="UP000826195"/>
    </source>
</evidence>
<evidence type="ECO:0000256" key="2">
    <source>
        <dbReference type="SAM" id="Phobius"/>
    </source>
</evidence>
<feature type="compositionally biased region" description="Low complexity" evidence="1">
    <location>
        <begin position="78"/>
        <end position="88"/>
    </location>
</feature>
<comment type="caution">
    <text evidence="3">The sequence shown here is derived from an EMBL/GenBank/DDBJ whole genome shotgun (WGS) entry which is preliminary data.</text>
</comment>
<keyword evidence="2" id="KW-1133">Transmembrane helix</keyword>
<reference evidence="3 4" key="1">
    <citation type="journal article" date="2021" name="J. Hered.">
        <title>A chromosome-level genome assembly of the parasitoid wasp, Cotesia glomerata (Hymenoptera: Braconidae).</title>
        <authorList>
            <person name="Pinto B.J."/>
            <person name="Weis J.J."/>
            <person name="Gamble T."/>
            <person name="Ode P.J."/>
            <person name="Paul R."/>
            <person name="Zaspel J.M."/>
        </authorList>
    </citation>
    <scope>NUCLEOTIDE SEQUENCE [LARGE SCALE GENOMIC DNA]</scope>
    <source>
        <strain evidence="3">CgM1</strain>
    </source>
</reference>
<sequence length="256" mass="28047">MMNCVLLLKDDASVLVDGACQIPDPLYKLIGSIICFYIPLGVMLLTYALTVRLLAEQRQNIGGTPGFDRHGTWRPLPTSTGSAGSSGTPQHTSAASTDTEPTTLDTQELWMPESKPPPSAVLALQAFGAEMLKLSKGLEGMGHFAGDQTPIVAPSTSHQHQQISLDRNSFRNGVPMKMRTAQRSRLSKWLLTCMKALQVGSNFGLLLVRLDIDGPTWNRKMNRRYDIAGTVPRSFPTPKPSTLFNPVRIAIFHPHV</sequence>
<keyword evidence="2" id="KW-0472">Membrane</keyword>
<feature type="transmembrane region" description="Helical" evidence="2">
    <location>
        <begin position="29"/>
        <end position="49"/>
    </location>
</feature>
<feature type="compositionally biased region" description="Polar residues" evidence="1">
    <location>
        <begin position="89"/>
        <end position="103"/>
    </location>
</feature>
<name>A0AAV7IET2_COTGL</name>